<protein>
    <submittedName>
        <fullName evidence="1">Uncharacterized protein</fullName>
    </submittedName>
</protein>
<comment type="caution">
    <text evidence="1">The sequence shown here is derived from an EMBL/GenBank/DDBJ whole genome shotgun (WGS) entry which is preliminary data.</text>
</comment>
<organism evidence="1 2">
    <name type="scientific">Streptomyces djakartensis</name>
    <dbReference type="NCBI Taxonomy" id="68193"/>
    <lineage>
        <taxon>Bacteria</taxon>
        <taxon>Bacillati</taxon>
        <taxon>Actinomycetota</taxon>
        <taxon>Actinomycetes</taxon>
        <taxon>Kitasatosporales</taxon>
        <taxon>Streptomycetaceae</taxon>
        <taxon>Streptomyces</taxon>
    </lineage>
</organism>
<evidence type="ECO:0000313" key="2">
    <source>
        <dbReference type="Proteomes" id="UP000653308"/>
    </source>
</evidence>
<sequence length="73" mass="7847">MEQLDAELGLQLADLLGERRLGHVEPLGGAAEVAFLGHRHEVPQVTQIHMSSISIGSDMRTSEYRGPGLASLP</sequence>
<keyword evidence="2" id="KW-1185">Reference proteome</keyword>
<proteinExistence type="predicted"/>
<accession>A0ABQ3A4Z0</accession>
<gene>
    <name evidence="1" type="ORF">GCM10010384_44780</name>
</gene>
<dbReference type="Proteomes" id="UP000653308">
    <property type="component" value="Unassembled WGS sequence"/>
</dbReference>
<dbReference type="EMBL" id="BMWE01000012">
    <property type="protein sequence ID" value="GGY32442.1"/>
    <property type="molecule type" value="Genomic_DNA"/>
</dbReference>
<name>A0ABQ3A4Z0_9ACTN</name>
<evidence type="ECO:0000313" key="1">
    <source>
        <dbReference type="EMBL" id="GGY32442.1"/>
    </source>
</evidence>
<reference evidence="2" key="1">
    <citation type="journal article" date="2019" name="Int. J. Syst. Evol. Microbiol.">
        <title>The Global Catalogue of Microorganisms (GCM) 10K type strain sequencing project: providing services to taxonomists for standard genome sequencing and annotation.</title>
        <authorList>
            <consortium name="The Broad Institute Genomics Platform"/>
            <consortium name="The Broad Institute Genome Sequencing Center for Infectious Disease"/>
            <person name="Wu L."/>
            <person name="Ma J."/>
        </authorList>
    </citation>
    <scope>NUCLEOTIDE SEQUENCE [LARGE SCALE GENOMIC DNA]</scope>
    <source>
        <strain evidence="2">JCM 4957</strain>
    </source>
</reference>